<feature type="compositionally biased region" description="Polar residues" evidence="1">
    <location>
        <begin position="535"/>
        <end position="544"/>
    </location>
</feature>
<feature type="compositionally biased region" description="Polar residues" evidence="1">
    <location>
        <begin position="1527"/>
        <end position="1567"/>
    </location>
</feature>
<feature type="compositionally biased region" description="Acidic residues" evidence="1">
    <location>
        <begin position="372"/>
        <end position="390"/>
    </location>
</feature>
<feature type="compositionally biased region" description="Pro residues" evidence="1">
    <location>
        <begin position="1420"/>
        <end position="1429"/>
    </location>
</feature>
<proteinExistence type="predicted"/>
<feature type="compositionally biased region" description="Low complexity" evidence="1">
    <location>
        <begin position="7"/>
        <end position="18"/>
    </location>
</feature>
<feature type="compositionally biased region" description="Low complexity" evidence="1">
    <location>
        <begin position="1071"/>
        <end position="1085"/>
    </location>
</feature>
<feature type="region of interest" description="Disordered" evidence="1">
    <location>
        <begin position="45"/>
        <end position="84"/>
    </location>
</feature>
<feature type="compositionally biased region" description="Polar residues" evidence="1">
    <location>
        <begin position="226"/>
        <end position="248"/>
    </location>
</feature>
<name>A0A1K0FZ42_9BASI</name>
<evidence type="ECO:0000313" key="2">
    <source>
        <dbReference type="EMBL" id="SAM76334.1"/>
    </source>
</evidence>
<feature type="region of interest" description="Disordered" evidence="1">
    <location>
        <begin position="1057"/>
        <end position="1098"/>
    </location>
</feature>
<dbReference type="OrthoDB" id="272077at2759"/>
<feature type="compositionally biased region" description="Low complexity" evidence="1">
    <location>
        <begin position="1387"/>
        <end position="1400"/>
    </location>
</feature>
<dbReference type="EMBL" id="LT558119">
    <property type="protein sequence ID" value="SAM76334.1"/>
    <property type="molecule type" value="Genomic_DNA"/>
</dbReference>
<reference evidence="2" key="1">
    <citation type="submission" date="2016-04" db="EMBL/GenBank/DDBJ databases">
        <authorList>
            <person name="Evans L.H."/>
            <person name="Alamgir A."/>
            <person name="Owens N."/>
            <person name="Weber N.D."/>
            <person name="Virtaneva K."/>
            <person name="Barbian K."/>
            <person name="Babar A."/>
            <person name="Rosenke K."/>
        </authorList>
    </citation>
    <scope>NUCLEOTIDE SEQUENCE</scope>
    <source>
        <strain evidence="2">UB2112</strain>
    </source>
</reference>
<feature type="compositionally biased region" description="Acidic residues" evidence="1">
    <location>
        <begin position="859"/>
        <end position="883"/>
    </location>
</feature>
<feature type="region of interest" description="Disordered" evidence="1">
    <location>
        <begin position="352"/>
        <end position="393"/>
    </location>
</feature>
<feature type="region of interest" description="Disordered" evidence="1">
    <location>
        <begin position="752"/>
        <end position="787"/>
    </location>
</feature>
<feature type="region of interest" description="Disordered" evidence="1">
    <location>
        <begin position="1"/>
        <end position="27"/>
    </location>
</feature>
<feature type="region of interest" description="Disordered" evidence="1">
    <location>
        <begin position="124"/>
        <end position="145"/>
    </location>
</feature>
<dbReference type="Proteomes" id="UP000658997">
    <property type="component" value="Unassembled WGS sequence"/>
</dbReference>
<dbReference type="EMBL" id="ULHB01000109">
    <property type="protein sequence ID" value="SYW82431.1"/>
    <property type="molecule type" value="Genomic_DNA"/>
</dbReference>
<accession>A0A1K0FZ42</accession>
<feature type="compositionally biased region" description="Low complexity" evidence="1">
    <location>
        <begin position="1163"/>
        <end position="1177"/>
    </location>
</feature>
<reference evidence="3" key="3">
    <citation type="submission" date="2018-08" db="EMBL/GenBank/DDBJ databases">
        <authorList>
            <person name="Guldener U."/>
        </authorList>
    </citation>
    <scope>NUCLEOTIDE SEQUENCE</scope>
    <source>
        <strain evidence="3">UB2</strain>
    </source>
</reference>
<feature type="region of interest" description="Disordered" evidence="1">
    <location>
        <begin position="805"/>
        <end position="929"/>
    </location>
</feature>
<gene>
    <name evidence="3" type="ORF">UBRO2_04553</name>
    <name evidence="2" type="ORF">UBRO_01516</name>
</gene>
<feature type="region of interest" description="Disordered" evidence="1">
    <location>
        <begin position="208"/>
        <end position="330"/>
    </location>
</feature>
<dbReference type="Proteomes" id="UP000179920">
    <property type="component" value="Chromosome III"/>
</dbReference>
<evidence type="ECO:0000313" key="4">
    <source>
        <dbReference type="Proteomes" id="UP000179920"/>
    </source>
</evidence>
<feature type="region of interest" description="Disordered" evidence="1">
    <location>
        <begin position="1462"/>
        <end position="1573"/>
    </location>
</feature>
<sequence length="1573" mass="171073">MQFPGRSTPASASTSAQAPPSPHMLLATVQPTPLHPLQEDALVLQYTRSSTDSPKNERDGARIQVNPEHARSHLPRRAPDQDAHAARDKLDRIAKAQKQKKNWAKSTGVTLVAKAFGQNDRRLRRRAYGASSDDDSSDDAFRDDDRASTKGEVKLMITGNPVVTKVFDAASRAKGRFRNHPDSTEVSLQNEDAPFRFLIGRPGSSLARRFRTGTATPPPEAALKSAVSSPVVQGQPRISRNGTPTTGLDRTKSRVAPSSGPELLVVDEEGHSHQASESPAPGSPNHPALPFSRSLNNHTPSSMSSSQPSDGNSPGNTPAAEQPKQVSDSASSLIAGPMCFEPDAHEPAIVASPSQAHGFPSPAPSSSVSDASSDDELDDSAVISDSDEGGDNMLQLNSLNLEHGETLTKDQLKRRQKLIRREIQRRKANGEPIDDLIHMHGKVGQLGHKVSSRVSKGLHYASSQSRNRRAMDRYSPHPMQLSLQTTDLPPSTSAQSAGVERGMTPFSAITPSLSRSSNPFSNPFSARRESVATIASSRRSSMTVDNEDDPNYGDGTCTMRRSSMIDRSILSSRNSIRKYLHAPDVIKRRRRKKWEAEMAALEHAAEVEANKADPDAELDTLLAKHAQQEAPTDATKVKYEFDVLYENQRGLLVFGIPKFSYRTLFQWDPSPWTSANGKRSPYNIANAQLPDPSWEWAYHEWFIDMTGDVDEAGWQYSGNFGRRFWPNVHFPHGRIGLPKTGADGIAEMNARNAAKEKKRQEKESTKEDDGFEAIKRSARARSSKWTGSPDAWTFVRRRRWIRLRRRKPLTSPNAPKGGDPVSTQGKAGTPVQDLPIPDGVGKTPLSSGKNGVKPGKSDDELDDESSFGGSDESDSSSSQDDEMLYAPAFGRSSGFLPGRLPGGMSNGPNPAKSKDPRQRQRARKQAREFTGTIRELKSLLPSIIAMDREARVHRAPTGLTASQSSYKWAMLKINKVDARNPFISWHFVKHRLQDEDMAFATTTLRTMERKFQQRQLGALNREGAAAGENGATPSHQPIPSGFLGASKSIRFEGAEAQEAPTLPNGVEKGETSASGLGLTSNTSSSRLQEPFSATSTEGHELTREALIEINFARVLRVLRACKIDRQRMDLWKLWLGVVSLDYLMETARREDLAALGLLAPIDPSGDPTLPPTSTSPAPVEPPHMSGGSSFRYRQRAERTRARWRSSVPTPDPSDVWDVLERKLDDVLLLFEFQSNRAQLIRLLLTVHEKLHPEHVYRDRSLRANPVELSPAHVHGDAAEIGGPATGGAFGSRLGGWKRAGLPRLEFFSDLQRILAALPGNDATVNKGYICSEVPMTEEVAMPLDHHASTSTSSNALIDKLEAEAVSDSFLDKEHIRSPSATMDVRPEAGAAKQEGAQQGQRLSLNLPTAGDRGGMSRSPSPIPRAPSVPLPYKHSPLSATVPLGQGLVSTHGRSSLSIAERTEKAGNSTHSTPPSSAPGADDDAATPTNHKPTILDASAMQGSTSNQQSSDPTTTSASATDKVVTEEQGQSTLRSKTEASSPQKSSGTTTAPRPSIPVRTNSVSPLTASKERF</sequence>
<feature type="region of interest" description="Disordered" evidence="1">
    <location>
        <begin position="535"/>
        <end position="559"/>
    </location>
</feature>
<feature type="region of interest" description="Disordered" evidence="1">
    <location>
        <begin position="1369"/>
        <end position="1433"/>
    </location>
</feature>
<evidence type="ECO:0000313" key="5">
    <source>
        <dbReference type="Proteomes" id="UP000658997"/>
    </source>
</evidence>
<protein>
    <submittedName>
        <fullName evidence="2">Uncharacterized protein</fullName>
    </submittedName>
</protein>
<feature type="compositionally biased region" description="Basic and acidic residues" evidence="1">
    <location>
        <begin position="753"/>
        <end position="775"/>
    </location>
</feature>
<feature type="compositionally biased region" description="Low complexity" evidence="1">
    <location>
        <begin position="294"/>
        <end position="314"/>
    </location>
</feature>
<keyword evidence="5" id="KW-1185">Reference proteome</keyword>
<evidence type="ECO:0000256" key="1">
    <source>
        <dbReference type="SAM" id="MobiDB-lite"/>
    </source>
</evidence>
<organism evidence="2 4">
    <name type="scientific">Ustilago bromivora</name>
    <dbReference type="NCBI Taxonomy" id="307758"/>
    <lineage>
        <taxon>Eukaryota</taxon>
        <taxon>Fungi</taxon>
        <taxon>Dikarya</taxon>
        <taxon>Basidiomycota</taxon>
        <taxon>Ustilaginomycotina</taxon>
        <taxon>Ustilaginomycetes</taxon>
        <taxon>Ustilaginales</taxon>
        <taxon>Ustilaginaceae</taxon>
        <taxon>Ustilago</taxon>
    </lineage>
</organism>
<feature type="compositionally biased region" description="Low complexity" evidence="1">
    <location>
        <begin position="1509"/>
        <end position="1521"/>
    </location>
</feature>
<evidence type="ECO:0000313" key="3">
    <source>
        <dbReference type="EMBL" id="SYW82431.1"/>
    </source>
</evidence>
<reference evidence="4" key="2">
    <citation type="submission" date="2016-04" db="EMBL/GenBank/DDBJ databases">
        <authorList>
            <person name="Guldener U."/>
            <person name="Guldener U."/>
        </authorList>
    </citation>
    <scope>NUCLEOTIDE SEQUENCE [LARGE SCALE GENOMIC DNA]</scope>
    <source>
        <strain evidence="4">UB2112</strain>
    </source>
</reference>
<feature type="region of interest" description="Disordered" evidence="1">
    <location>
        <begin position="1163"/>
        <end position="1191"/>
    </location>
</feature>